<dbReference type="InterPro" id="IPR000719">
    <property type="entry name" value="Prot_kinase_dom"/>
</dbReference>
<dbReference type="GO" id="GO:0005524">
    <property type="term" value="F:ATP binding"/>
    <property type="evidence" value="ECO:0007669"/>
    <property type="project" value="InterPro"/>
</dbReference>
<dbReference type="PROSITE" id="PS50011">
    <property type="entry name" value="PROTEIN_KINASE_DOM"/>
    <property type="match status" value="1"/>
</dbReference>
<dbReference type="Gene3D" id="1.50.10.20">
    <property type="match status" value="1"/>
</dbReference>
<feature type="domain" description="Protein kinase" evidence="2">
    <location>
        <begin position="217"/>
        <end position="479"/>
    </location>
</feature>
<dbReference type="InterPro" id="IPR007822">
    <property type="entry name" value="LANC-like"/>
</dbReference>
<evidence type="ECO:0000313" key="4">
    <source>
        <dbReference type="Proteomes" id="UP000622552"/>
    </source>
</evidence>
<comment type="caution">
    <text evidence="3">The sequence shown here is derived from an EMBL/GenBank/DDBJ whole genome shotgun (WGS) entry which is preliminary data.</text>
</comment>
<dbReference type="InterPro" id="IPR057929">
    <property type="entry name" value="RamC_N"/>
</dbReference>
<dbReference type="GO" id="GO:0031179">
    <property type="term" value="P:peptide modification"/>
    <property type="evidence" value="ECO:0007669"/>
    <property type="project" value="InterPro"/>
</dbReference>
<protein>
    <recommendedName>
        <fullName evidence="2">Protein kinase domain-containing protein</fullName>
    </recommendedName>
</protein>
<dbReference type="Pfam" id="PF00069">
    <property type="entry name" value="Pkinase"/>
    <property type="match status" value="1"/>
</dbReference>
<dbReference type="NCBIfam" id="NF038151">
    <property type="entry name" value="lanthi_synth_III"/>
    <property type="match status" value="1"/>
</dbReference>
<feature type="compositionally biased region" description="Pro residues" evidence="1">
    <location>
        <begin position="827"/>
        <end position="839"/>
    </location>
</feature>
<name>A0A8J7GFV8_9ACTN</name>
<proteinExistence type="predicted"/>
<evidence type="ECO:0000313" key="3">
    <source>
        <dbReference type="EMBL" id="MBG6135218.1"/>
    </source>
</evidence>
<dbReference type="Pfam" id="PF25816">
    <property type="entry name" value="RamC_N"/>
    <property type="match status" value="1"/>
</dbReference>
<reference evidence="3" key="1">
    <citation type="submission" date="2020-11" db="EMBL/GenBank/DDBJ databases">
        <title>Sequencing the genomes of 1000 actinobacteria strains.</title>
        <authorList>
            <person name="Klenk H.-P."/>
        </authorList>
    </citation>
    <scope>NUCLEOTIDE SEQUENCE</scope>
    <source>
        <strain evidence="3">DSM 45356</strain>
    </source>
</reference>
<dbReference type="InterPro" id="IPR053524">
    <property type="entry name" value="Aerial_hyphae_peptide-synth"/>
</dbReference>
<dbReference type="InterPro" id="IPR011009">
    <property type="entry name" value="Kinase-like_dom_sf"/>
</dbReference>
<dbReference type="EMBL" id="JADOUF010000001">
    <property type="protein sequence ID" value="MBG6135218.1"/>
    <property type="molecule type" value="Genomic_DNA"/>
</dbReference>
<dbReference type="Gene3D" id="1.10.510.10">
    <property type="entry name" value="Transferase(Phosphotransferase) domain 1"/>
    <property type="match status" value="1"/>
</dbReference>
<dbReference type="PANTHER" id="PTHR24347">
    <property type="entry name" value="SERINE/THREONINE-PROTEIN KINASE"/>
    <property type="match status" value="1"/>
</dbReference>
<dbReference type="SUPFAM" id="SSF158745">
    <property type="entry name" value="LanC-like"/>
    <property type="match status" value="1"/>
</dbReference>
<accession>A0A8J7GFV8</accession>
<gene>
    <name evidence="3" type="ORF">IW245_001412</name>
</gene>
<organism evidence="3 4">
    <name type="scientific">Longispora fulva</name>
    <dbReference type="NCBI Taxonomy" id="619741"/>
    <lineage>
        <taxon>Bacteria</taxon>
        <taxon>Bacillati</taxon>
        <taxon>Actinomycetota</taxon>
        <taxon>Actinomycetes</taxon>
        <taxon>Micromonosporales</taxon>
        <taxon>Micromonosporaceae</taxon>
        <taxon>Longispora</taxon>
    </lineage>
</organism>
<feature type="region of interest" description="Disordered" evidence="1">
    <location>
        <begin position="825"/>
        <end position="846"/>
    </location>
</feature>
<dbReference type="AlphaFoldDB" id="A0A8J7GFV8"/>
<dbReference type="SMART" id="SM00220">
    <property type="entry name" value="S_TKc"/>
    <property type="match status" value="1"/>
</dbReference>
<evidence type="ECO:0000256" key="1">
    <source>
        <dbReference type="SAM" id="MobiDB-lite"/>
    </source>
</evidence>
<dbReference type="InterPro" id="IPR058053">
    <property type="entry name" value="RamC_C"/>
</dbReference>
<dbReference type="SMART" id="SM01260">
    <property type="entry name" value="LANC_like"/>
    <property type="match status" value="1"/>
</dbReference>
<keyword evidence="4" id="KW-1185">Reference proteome</keyword>
<dbReference type="Proteomes" id="UP000622552">
    <property type="component" value="Unassembled WGS sequence"/>
</dbReference>
<evidence type="ECO:0000259" key="2">
    <source>
        <dbReference type="PROSITE" id="PS50011"/>
    </source>
</evidence>
<dbReference type="CDD" id="cd04791">
    <property type="entry name" value="LanC_SerThrkinase"/>
    <property type="match status" value="1"/>
</dbReference>
<dbReference type="GO" id="GO:0004672">
    <property type="term" value="F:protein kinase activity"/>
    <property type="evidence" value="ECO:0007669"/>
    <property type="project" value="InterPro"/>
</dbReference>
<dbReference type="SUPFAM" id="SSF56112">
    <property type="entry name" value="Protein kinase-like (PK-like)"/>
    <property type="match status" value="1"/>
</dbReference>
<sequence>MADRTFYDALHSAATAGQSFATADRPLPAGWSRAEQDDWLVFRRPDAALPPQGWKIHASATRDNADRILDAVWDYCVPRGIGFKFLRSRAALTARVSKYAPRGHSGKLVTLYPADDAACETILTELGALLDGEPNPTILTDLRWGNGPLHVRYGAFARRHLVGDDGELVPAISAPDGTLVADRRDPVFHVPDWVTLPGFLAPHLAARDAVTVAGLPYTIDGVLHFSNGGGVYTGLDARTGARVVLKEGRPHSGLDAWGHDAVRRVEHEYAMLRRLDGIPGIPRAHDLFTLGEHRFLVMEYVEGTVLSSEIVRRYPLIDPTADAGDRARYTDWAMDVHRQVSETLAAVHARGVVYGDLHLFNVLVGDGPVTLLDFEVASFVEDSTRAGLGNQGFAAPRGVTGVDLDLYSLACLRLALFLPMTNLLWLHRPKARRHAEIIQDHFPVPPTFLARAVEVIAPPGLPVAPLARIEPDPAGWPTLRADLARSIVASATPERDDRLFPGDIGQFEVGGLGLAYGAAGVLHALSATGAGRHQRCEDWLVRRVRTPAPGTRLGLYDGLHGAAFTLDHLGYRQEALDAVDVFLREHWERLPADLFGGLAGVGLNLLHLADRTGEPSLRAVAHRAAELVADRAAGGRAGSGVGLMRGGAGRALLFLRAYDDTGDTGYLDHAATALRQDLARCSVRPSGVLEVDEGWRTNPYLDVGSVGIGLVLDGYLARRADEEFAAASRGVALAARSPMYVLPGLFTGRAGILLYLAGRSPDPRTDPDVARQVRGLDWHALPHGGGTAFPGTALLRLSMDLATGTAGVLLALGAVLHDEPVHAPLLSPWPRPAPAPQTPAPTGAGH</sequence>